<name>A0A6P0HM36_9ACTN</name>
<gene>
    <name evidence="1" type="ORF">G3T38_16030</name>
</gene>
<dbReference type="InterPro" id="IPR016084">
    <property type="entry name" value="Haem_Oase-like_multi-hlx"/>
</dbReference>
<dbReference type="AlphaFoldDB" id="A0A6P0HM36"/>
<evidence type="ECO:0000313" key="2">
    <source>
        <dbReference type="Proteomes" id="UP000468687"/>
    </source>
</evidence>
<sequence length="338" mass="37070">MTTDAAFRLLSPHLTTDDSVSTLEGKSFLKLRNRIFSHTVQVRAQLTQDHLDTLFGGTRDADSFWAAVDRLFPGGAIAAGRYLLENGLLVESRNAQVDQFDAEYIGWRLVASYRRLIADVVRKSMVLKRLVTGPPDPELAIGLLIETFHVVRSASWTGSAVLDHQMTERQHALLSDFYRVEADHGEMLLGGLAKGPVPVEVIRAERGTAETQNYSKLFAYHARRGVNQFAASLVLPEVSQFPPGLDLQGGRDLLDCLHHVHGVPGEVLQGFRDHEVDDTEADHANLPVSVIAESGTVSRDEADELFGVVEGTVSAYAAHIESAHTYSSTQPSTKGVLY</sequence>
<reference evidence="1 2" key="1">
    <citation type="journal article" date="2014" name="Int. J. Syst. Evol. Microbiol.">
        <title>Nocardioides zeae sp. nov., isolated from the stem of Zea mays.</title>
        <authorList>
            <person name="Glaeser S.P."/>
            <person name="McInroy J.A."/>
            <person name="Busse H.J."/>
            <person name="Kampfer P."/>
        </authorList>
    </citation>
    <scope>NUCLEOTIDE SEQUENCE [LARGE SCALE GENOMIC DNA]</scope>
    <source>
        <strain evidence="1 2">JCM 30728</strain>
    </source>
</reference>
<accession>A0A6P0HM36</accession>
<dbReference type="RefSeq" id="WP_163773331.1">
    <property type="nucleotide sequence ID" value="NZ_JAAGXA010000012.1"/>
</dbReference>
<protein>
    <submittedName>
        <fullName evidence="1">Uncharacterized protein</fullName>
    </submittedName>
</protein>
<organism evidence="1 2">
    <name type="scientific">Nocardioides zeae</name>
    <dbReference type="NCBI Taxonomy" id="1457234"/>
    <lineage>
        <taxon>Bacteria</taxon>
        <taxon>Bacillati</taxon>
        <taxon>Actinomycetota</taxon>
        <taxon>Actinomycetes</taxon>
        <taxon>Propionibacteriales</taxon>
        <taxon>Nocardioidaceae</taxon>
        <taxon>Nocardioides</taxon>
    </lineage>
</organism>
<dbReference type="Proteomes" id="UP000468687">
    <property type="component" value="Unassembled WGS sequence"/>
</dbReference>
<dbReference type="EMBL" id="JAAGXA010000012">
    <property type="protein sequence ID" value="NEN79779.1"/>
    <property type="molecule type" value="Genomic_DNA"/>
</dbReference>
<dbReference type="Gene3D" id="1.20.910.10">
    <property type="entry name" value="Heme oxygenase-like"/>
    <property type="match status" value="1"/>
</dbReference>
<comment type="caution">
    <text evidence="1">The sequence shown here is derived from an EMBL/GenBank/DDBJ whole genome shotgun (WGS) entry which is preliminary data.</text>
</comment>
<proteinExistence type="predicted"/>
<evidence type="ECO:0000313" key="1">
    <source>
        <dbReference type="EMBL" id="NEN79779.1"/>
    </source>
</evidence>
<keyword evidence="2" id="KW-1185">Reference proteome</keyword>